<evidence type="ECO:0000313" key="1">
    <source>
        <dbReference type="EMBL" id="CAD1469432.1"/>
    </source>
</evidence>
<comment type="caution">
    <text evidence="1">The sequence shown here is derived from an EMBL/GenBank/DDBJ whole genome shotgun (WGS) entry which is preliminary data.</text>
</comment>
<name>A0A6V7GYA3_9HYME</name>
<dbReference type="EMBL" id="CAJDYZ010002423">
    <property type="protein sequence ID" value="CAD1469432.1"/>
    <property type="molecule type" value="Genomic_DNA"/>
</dbReference>
<gene>
    <name evidence="1" type="ORF">MHI_LOCUS125800</name>
</gene>
<feature type="non-terminal residue" evidence="1">
    <location>
        <position position="118"/>
    </location>
</feature>
<protein>
    <submittedName>
        <fullName evidence="1">Uncharacterized protein</fullName>
    </submittedName>
</protein>
<organism evidence="1 2">
    <name type="scientific">Heterotrigona itama</name>
    <dbReference type="NCBI Taxonomy" id="395501"/>
    <lineage>
        <taxon>Eukaryota</taxon>
        <taxon>Metazoa</taxon>
        <taxon>Ecdysozoa</taxon>
        <taxon>Arthropoda</taxon>
        <taxon>Hexapoda</taxon>
        <taxon>Insecta</taxon>
        <taxon>Pterygota</taxon>
        <taxon>Neoptera</taxon>
        <taxon>Endopterygota</taxon>
        <taxon>Hymenoptera</taxon>
        <taxon>Apocrita</taxon>
        <taxon>Aculeata</taxon>
        <taxon>Apoidea</taxon>
        <taxon>Anthophila</taxon>
        <taxon>Apidae</taxon>
        <taxon>Heterotrigona</taxon>
    </lineage>
</organism>
<dbReference type="Proteomes" id="UP000752696">
    <property type="component" value="Unassembled WGS sequence"/>
</dbReference>
<evidence type="ECO:0000313" key="2">
    <source>
        <dbReference type="Proteomes" id="UP000752696"/>
    </source>
</evidence>
<accession>A0A6V7GYA3</accession>
<reference evidence="1" key="1">
    <citation type="submission" date="2020-07" db="EMBL/GenBank/DDBJ databases">
        <authorList>
            <person name="Nazaruddin N."/>
        </authorList>
    </citation>
    <scope>NUCLEOTIDE SEQUENCE</scope>
</reference>
<dbReference type="AlphaFoldDB" id="A0A6V7GYA3"/>
<sequence length="118" mass="13253">MPLVSGFALRFFEFSIAVADADRSRVGPETNVYTGTARARTCERTVITMIDGRPCVLRSASAVLRLERLELDVSFSGHCARRKKRPGKLPRRGSQQMTSHPLDYLNDSRAWEIILVTT</sequence>
<proteinExistence type="predicted"/>
<keyword evidence="2" id="KW-1185">Reference proteome</keyword>